<dbReference type="AlphaFoldDB" id="A0A830HU89"/>
<reference evidence="1" key="1">
    <citation type="submission" date="2020-10" db="EMBL/GenBank/DDBJ databases">
        <title>Unveiling of a novel bifunctional photoreceptor, Dualchrome1, isolated from a cosmopolitan green alga.</title>
        <authorList>
            <person name="Suzuki S."/>
            <person name="Kawachi M."/>
        </authorList>
    </citation>
    <scope>NUCLEOTIDE SEQUENCE</scope>
    <source>
        <strain evidence="1">NIES 2893</strain>
    </source>
</reference>
<comment type="caution">
    <text evidence="1">The sequence shown here is derived from an EMBL/GenBank/DDBJ whole genome shotgun (WGS) entry which is preliminary data.</text>
</comment>
<dbReference type="Proteomes" id="UP000660262">
    <property type="component" value="Unassembled WGS sequence"/>
</dbReference>
<evidence type="ECO:0000313" key="2">
    <source>
        <dbReference type="Proteomes" id="UP000660262"/>
    </source>
</evidence>
<gene>
    <name evidence="1" type="ORF">PPROV_000806600</name>
</gene>
<proteinExistence type="predicted"/>
<sequence>MRAVAHIPGLSQTLPPPTRVSEYLNVHDLLASTASEDLTSILLTGFQLVLYATRTRVVKSESADDADDDELDRAAKRLKRQAADAARAVRLSGSLPDIFGSAQKFCTGLAGLHGLLQTAARGLREAHLIPAELKLTYSYALTTRQQELNSLSAKLNVLSAEQWTALRGALQGRFTEAMGMNSGAFSPGLQALLNDASTPPRAPRPNPSTPKICGCCGGTCQQLRNCPQLSTKLEAKGFQVPRRASDAEIGQLLRGQIPKSWNDEKKKAIRI</sequence>
<dbReference type="EMBL" id="BNJQ01000024">
    <property type="protein sequence ID" value="GHP09330.1"/>
    <property type="molecule type" value="Genomic_DNA"/>
</dbReference>
<accession>A0A830HU89</accession>
<organism evidence="1 2">
    <name type="scientific">Pycnococcus provasolii</name>
    <dbReference type="NCBI Taxonomy" id="41880"/>
    <lineage>
        <taxon>Eukaryota</taxon>
        <taxon>Viridiplantae</taxon>
        <taxon>Chlorophyta</taxon>
        <taxon>Pseudoscourfieldiophyceae</taxon>
        <taxon>Pseudoscourfieldiales</taxon>
        <taxon>Pycnococcaceae</taxon>
        <taxon>Pycnococcus</taxon>
    </lineage>
</organism>
<evidence type="ECO:0000313" key="1">
    <source>
        <dbReference type="EMBL" id="GHP09330.1"/>
    </source>
</evidence>
<protein>
    <submittedName>
        <fullName evidence="1">Uncharacterized protein</fullName>
    </submittedName>
</protein>
<name>A0A830HU89_9CHLO</name>
<keyword evidence="2" id="KW-1185">Reference proteome</keyword>